<keyword evidence="4" id="KW-0540">Nuclease</keyword>
<accession>A0AAV8XJR4</accession>
<keyword evidence="6" id="KW-0378">Hydrolase</keyword>
<evidence type="ECO:0000256" key="2">
    <source>
        <dbReference type="ARBA" id="ARBA00004123"/>
    </source>
</evidence>
<protein>
    <recommendedName>
        <fullName evidence="8">DDE Tnp4 domain-containing protein</fullName>
    </recommendedName>
</protein>
<dbReference type="GO" id="GO:0004518">
    <property type="term" value="F:nuclease activity"/>
    <property type="evidence" value="ECO:0007669"/>
    <property type="project" value="UniProtKB-KW"/>
</dbReference>
<feature type="domain" description="DDE Tnp4" evidence="8">
    <location>
        <begin position="3"/>
        <end position="71"/>
    </location>
</feature>
<organism evidence="9 10">
    <name type="scientific">Rhamnusium bicolor</name>
    <dbReference type="NCBI Taxonomy" id="1586634"/>
    <lineage>
        <taxon>Eukaryota</taxon>
        <taxon>Metazoa</taxon>
        <taxon>Ecdysozoa</taxon>
        <taxon>Arthropoda</taxon>
        <taxon>Hexapoda</taxon>
        <taxon>Insecta</taxon>
        <taxon>Pterygota</taxon>
        <taxon>Neoptera</taxon>
        <taxon>Endopterygota</taxon>
        <taxon>Coleoptera</taxon>
        <taxon>Polyphaga</taxon>
        <taxon>Cucujiformia</taxon>
        <taxon>Chrysomeloidea</taxon>
        <taxon>Cerambycidae</taxon>
        <taxon>Lepturinae</taxon>
        <taxon>Rhagiini</taxon>
        <taxon>Rhamnusium</taxon>
    </lineage>
</organism>
<dbReference type="Proteomes" id="UP001162156">
    <property type="component" value="Unassembled WGS sequence"/>
</dbReference>
<proteinExistence type="inferred from homology"/>
<keyword evidence="5" id="KW-0479">Metal-binding</keyword>
<dbReference type="Pfam" id="PF13359">
    <property type="entry name" value="DDE_Tnp_4"/>
    <property type="match status" value="1"/>
</dbReference>
<evidence type="ECO:0000256" key="6">
    <source>
        <dbReference type="ARBA" id="ARBA00022801"/>
    </source>
</evidence>
<comment type="subcellular location">
    <subcellularLocation>
        <location evidence="2">Nucleus</location>
    </subcellularLocation>
</comment>
<evidence type="ECO:0000313" key="9">
    <source>
        <dbReference type="EMBL" id="KAJ8938663.1"/>
    </source>
</evidence>
<evidence type="ECO:0000256" key="7">
    <source>
        <dbReference type="ARBA" id="ARBA00023242"/>
    </source>
</evidence>
<evidence type="ECO:0000256" key="5">
    <source>
        <dbReference type="ARBA" id="ARBA00022723"/>
    </source>
</evidence>
<dbReference type="GO" id="GO:0005634">
    <property type="term" value="C:nucleus"/>
    <property type="evidence" value="ECO:0007669"/>
    <property type="project" value="UniProtKB-SubCell"/>
</dbReference>
<dbReference type="PANTHER" id="PTHR22930">
    <property type="match status" value="1"/>
</dbReference>
<sequence>MKGDSGYPLQPWLLTPIENAEPNSPEGRYTRQHILARNVIERCFGLLKQRFRYLLKQRVLHYTPQRAARICCLVLSYIT</sequence>
<dbReference type="GO" id="GO:0046872">
    <property type="term" value="F:metal ion binding"/>
    <property type="evidence" value="ECO:0007669"/>
    <property type="project" value="UniProtKB-KW"/>
</dbReference>
<reference evidence="9" key="1">
    <citation type="journal article" date="2023" name="Insect Mol. Biol.">
        <title>Genome sequencing provides insights into the evolution of gene families encoding plant cell wall-degrading enzymes in longhorned beetles.</title>
        <authorList>
            <person name="Shin N.R."/>
            <person name="Okamura Y."/>
            <person name="Kirsch R."/>
            <person name="Pauchet Y."/>
        </authorList>
    </citation>
    <scope>NUCLEOTIDE SEQUENCE</scope>
    <source>
        <strain evidence="9">RBIC_L_NR</strain>
    </source>
</reference>
<comment type="similarity">
    <text evidence="3">Belongs to the HARBI1 family.</text>
</comment>
<evidence type="ECO:0000256" key="3">
    <source>
        <dbReference type="ARBA" id="ARBA00006958"/>
    </source>
</evidence>
<comment type="cofactor">
    <cofactor evidence="1">
        <name>a divalent metal cation</name>
        <dbReference type="ChEBI" id="CHEBI:60240"/>
    </cofactor>
</comment>
<comment type="caution">
    <text evidence="9">The sequence shown here is derived from an EMBL/GenBank/DDBJ whole genome shotgun (WGS) entry which is preliminary data.</text>
</comment>
<dbReference type="AlphaFoldDB" id="A0AAV8XJR4"/>
<evidence type="ECO:0000256" key="4">
    <source>
        <dbReference type="ARBA" id="ARBA00022722"/>
    </source>
</evidence>
<dbReference type="GO" id="GO:0016787">
    <property type="term" value="F:hydrolase activity"/>
    <property type="evidence" value="ECO:0007669"/>
    <property type="project" value="UniProtKB-KW"/>
</dbReference>
<dbReference type="EMBL" id="JANEYF010003168">
    <property type="protein sequence ID" value="KAJ8938663.1"/>
    <property type="molecule type" value="Genomic_DNA"/>
</dbReference>
<dbReference type="PANTHER" id="PTHR22930:SF85">
    <property type="entry name" value="GH03217P-RELATED"/>
    <property type="match status" value="1"/>
</dbReference>
<evidence type="ECO:0000313" key="10">
    <source>
        <dbReference type="Proteomes" id="UP001162156"/>
    </source>
</evidence>
<keyword evidence="7" id="KW-0539">Nucleus</keyword>
<gene>
    <name evidence="9" type="ORF">NQ314_011402</name>
</gene>
<dbReference type="InterPro" id="IPR027806">
    <property type="entry name" value="HARBI1_dom"/>
</dbReference>
<keyword evidence="10" id="KW-1185">Reference proteome</keyword>
<name>A0AAV8XJR4_9CUCU</name>
<dbReference type="InterPro" id="IPR045249">
    <property type="entry name" value="HARBI1-like"/>
</dbReference>
<evidence type="ECO:0000259" key="8">
    <source>
        <dbReference type="Pfam" id="PF13359"/>
    </source>
</evidence>
<evidence type="ECO:0000256" key="1">
    <source>
        <dbReference type="ARBA" id="ARBA00001968"/>
    </source>
</evidence>